<dbReference type="PANTHER" id="PTHR12389">
    <property type="entry name" value="ZINC FINGER PROTEIN 294"/>
    <property type="match status" value="1"/>
</dbReference>
<evidence type="ECO:0000313" key="6">
    <source>
        <dbReference type="EMBL" id="KKY17804.1"/>
    </source>
</evidence>
<feature type="domain" description="E3 ubiquitin-protein ligase listerin HEAT repeat region" evidence="4">
    <location>
        <begin position="769"/>
        <end position="973"/>
    </location>
</feature>
<dbReference type="PANTHER" id="PTHR12389:SF0">
    <property type="entry name" value="E3 UBIQUITIN-PROTEIN LIGASE LISTERIN"/>
    <property type="match status" value="1"/>
</dbReference>
<feature type="region of interest" description="Disordered" evidence="3">
    <location>
        <begin position="1344"/>
        <end position="1461"/>
    </location>
</feature>
<dbReference type="InterPro" id="IPR054477">
    <property type="entry name" value="LTN1_E3_ligase_6th"/>
</dbReference>
<proteinExistence type="inferred from homology"/>
<comment type="catalytic activity">
    <reaction evidence="2">
        <text>S-ubiquitinyl-[E2 ubiquitin-conjugating enzyme]-L-cysteine + [acceptor protein]-L-lysine = [E2 ubiquitin-conjugating enzyme]-L-cysteine + N(6)-ubiquitinyl-[acceptor protein]-L-lysine.</text>
        <dbReference type="EC" id="2.3.2.27"/>
    </reaction>
</comment>
<protein>
    <recommendedName>
        <fullName evidence="2">E3 ubiquitin-protein ligase listerin</fullName>
        <ecNumber evidence="2">2.3.2.27</ecNumber>
    </recommendedName>
    <alternativeName>
        <fullName evidence="2">RING-type E3 ubiquitin transferase listerin</fullName>
    </alternativeName>
</protein>
<reference evidence="6 7" key="1">
    <citation type="submission" date="2015-05" db="EMBL/GenBank/DDBJ databases">
        <title>Distinctive expansion of gene families associated with plant cell wall degradation and secondary metabolism in the genomes of grapevine trunk pathogens.</title>
        <authorList>
            <person name="Lawrence D.P."/>
            <person name="Travadon R."/>
            <person name="Rolshausen P.E."/>
            <person name="Baumgartner K."/>
        </authorList>
    </citation>
    <scope>NUCLEOTIDE SEQUENCE [LARGE SCALE GENOMIC DNA]</scope>
    <source>
        <strain evidence="6">UCRPC4</strain>
    </source>
</reference>
<dbReference type="Pfam" id="PF23009">
    <property type="entry name" value="UBC_like"/>
    <property type="match status" value="1"/>
</dbReference>
<dbReference type="Pfam" id="PF22999">
    <property type="entry name" value="LTN1_E3_ligase_6th"/>
    <property type="match status" value="1"/>
</dbReference>
<organism evidence="6 7">
    <name type="scientific">Phaeomoniella chlamydospora</name>
    <name type="common">Phaeoacremonium chlamydosporum</name>
    <dbReference type="NCBI Taxonomy" id="158046"/>
    <lineage>
        <taxon>Eukaryota</taxon>
        <taxon>Fungi</taxon>
        <taxon>Dikarya</taxon>
        <taxon>Ascomycota</taxon>
        <taxon>Pezizomycotina</taxon>
        <taxon>Eurotiomycetes</taxon>
        <taxon>Chaetothyriomycetidae</taxon>
        <taxon>Phaeomoniellales</taxon>
        <taxon>Phaeomoniellaceae</taxon>
        <taxon>Phaeomoniella</taxon>
    </lineage>
</organism>
<keyword evidence="2" id="KW-0863">Zinc-finger</keyword>
<dbReference type="GO" id="GO:0008270">
    <property type="term" value="F:zinc ion binding"/>
    <property type="evidence" value="ECO:0007669"/>
    <property type="project" value="UniProtKB-KW"/>
</dbReference>
<sequence>MSQPEQSSNFKQSQDQVAGCGRRFFEIQSGLFAAESEEGVATDVENILGIISTDLVTRAVDLVRKRNGKPYGASSLLSNAVETFTLERSPKFSRLLRDKILDFLVNHLEELATSPSAPTFVNLLLKLRQETATTGQAEALLESLLSKGVLDPNSSAFESIILSMNEKDLSNYPNIKRGILGQVNDAMRGNTASWTSVNSLLRTLPADSSIKDEMLTTMMNGLSLNSDTKNVMDGFQILLAGCHRLSVERLIGSTHISSLLAKLLALEELPDEDISQAARTLAQQMQENLQKSGSATQSSIEIARQQISKANEDSLSIHTVVDLLRDTLTKSKAEINAFRDILPGRDDWEIAIAPYLNSKPSSSMALTGILQGAVHMIVGEQKQKETSYDLEGYSSLVRMTLFTVNLGQTTNILDYASPARQEATYAYLPLALQIVNEKLDVRTSNTAWSMDTQDVEEEMSRLISEGHHLLSNLIIRQKSSEALKHTFDTSTIEGCWLQEFYSIQDTSPRSYRVAAAFTELLSLCVESYGPSRYSTIWADDLANIRRSTTSFRSAALVVVNKVSFLQGKRLCTELIVDIVGNRPNQLSDYAFESAIKLNLLLDDEDGLLSGLPMQRLVNLVKAITSALNSHSISSPGSIAEFLKLLNHILPSISSLYDEFWGDLWYYIATLLACGWAQPVALPMLHATLKLCALYNRLATEESNEDLVEVWQDYGGASKLAADLIEPLRQHSSLMKDQNPSSGSETLHGKNRPMFVVMSLLGRILSGLPVKDIESWDELYQILTSEEREVQSATFDVIHRCISETREDKSMDVALSKQRDHLPEGLLSLLIDPPSITEINESVLPYEVLWARPRSYLLAWKLVFDHFPNASHILREMYAEDIKASGYLGSLLDFINHVLKISTPKPVDVSQFSVENFIFKEIKDEPPITEAQALAANLYYLSLLFVPNLTRSWWFESKNKVKGPVENWTQKQASIFQTKRPLGRANWLQITPKLCRAAMADVCEWHKTLDTSVEEDHPLEIKVSPNFTELTANIPVDPEAAAVSLMISLPAAYPLQQAVVTSRNRVAVSEKNWQSWLRTIKGIIMFSNGSIIDGLLAFRRNVQGALKGQSECAICYSIIGTDMKTPDKNLYQLASFSYSKRSVKLKSQLRLVIERLRNAQKKDNALSVAARRGMATLLTENREASARIRVESIIQTDICVEVMEILELYAELLLARAGLLDMREKEAKNHKDGEEAVHIDSGLEEAAAAMIYAAPRLQREIRELSMVRNLLAEKWGKEFAARANENRDGIVPEKVVKKLKVEPPGDRLVELYLTEIARTYGVDWPKQTEVEGVHDLQEEVNAEEANVFDDDQPGAGAVDGGPSTPATKRKVDLGRPFERDELSKATPPRDIGPAGAKSPVSVAPPAPSTDNPTPGVRVPGGDTLKKSPTTASSTGTGGGTASNPNTTAAAPKNIVGGKIPDVDDLQRRFQALKR</sequence>
<keyword evidence="7" id="KW-1185">Reference proteome</keyword>
<comment type="function">
    <text evidence="2">E3 ubiquitin-protein ligase. Component of the ribosome quality control complex (RQC), a ribosome-associated complex that mediates ubiquitination and extraction of incompletely synthesized nascent chains for proteasomal degradation.</text>
</comment>
<dbReference type="EC" id="2.3.2.27" evidence="2"/>
<dbReference type="GO" id="GO:0005829">
    <property type="term" value="C:cytosol"/>
    <property type="evidence" value="ECO:0007669"/>
    <property type="project" value="UniProtKB-UniRule"/>
</dbReference>
<comment type="subunit">
    <text evidence="2">Component of the ribosome quality control complex (RQC).</text>
</comment>
<feature type="compositionally biased region" description="Basic and acidic residues" evidence="3">
    <location>
        <begin position="1368"/>
        <end position="1382"/>
    </location>
</feature>
<comment type="similarity">
    <text evidence="2">Belongs to the LTN1 family.</text>
</comment>
<evidence type="ECO:0000259" key="5">
    <source>
        <dbReference type="Pfam" id="PF23009"/>
    </source>
</evidence>
<comment type="caution">
    <text evidence="6">The sequence shown here is derived from an EMBL/GenBank/DDBJ whole genome shotgun (WGS) entry which is preliminary data.</text>
</comment>
<evidence type="ECO:0000259" key="4">
    <source>
        <dbReference type="Pfam" id="PF22999"/>
    </source>
</evidence>
<feature type="domain" description="E3 ubiquitin-protein ligase listerin ubiquitin conjugating" evidence="5">
    <location>
        <begin position="1018"/>
        <end position="1102"/>
    </location>
</feature>
<accession>A0A0G2E519</accession>
<comment type="similarity">
    <text evidence="1">Belongs to the IST1 family.</text>
</comment>
<dbReference type="GO" id="GO:0015031">
    <property type="term" value="P:protein transport"/>
    <property type="evidence" value="ECO:0007669"/>
    <property type="project" value="InterPro"/>
</dbReference>
<dbReference type="InterPro" id="IPR054478">
    <property type="entry name" value="LTN1_UBC"/>
</dbReference>
<keyword evidence="2" id="KW-0862">Zinc</keyword>
<dbReference type="Proteomes" id="UP000053317">
    <property type="component" value="Unassembled WGS sequence"/>
</dbReference>
<dbReference type="Gene3D" id="1.20.1260.60">
    <property type="entry name" value="Vacuolar protein sorting-associated protein Ist1"/>
    <property type="match status" value="1"/>
</dbReference>
<evidence type="ECO:0000256" key="2">
    <source>
        <dbReference type="RuleBase" id="RU367090"/>
    </source>
</evidence>
<gene>
    <name evidence="6" type="ORF">UCRPC4_g05437</name>
</gene>
<dbReference type="GO" id="GO:0072344">
    <property type="term" value="P:rescue of stalled ribosome"/>
    <property type="evidence" value="ECO:0007669"/>
    <property type="project" value="UniProtKB-UniRule"/>
</dbReference>
<feature type="compositionally biased region" description="Low complexity" evidence="3">
    <location>
        <begin position="1440"/>
        <end position="1452"/>
    </location>
</feature>
<name>A0A0G2E519_PHACM</name>
<dbReference type="GO" id="GO:0043023">
    <property type="term" value="F:ribosomal large subunit binding"/>
    <property type="evidence" value="ECO:0007669"/>
    <property type="project" value="TreeGrafter"/>
</dbReference>
<dbReference type="InterPro" id="IPR039795">
    <property type="entry name" value="LTN1/Rkr1"/>
</dbReference>
<dbReference type="GO" id="GO:1990116">
    <property type="term" value="P:ribosome-associated ubiquitin-dependent protein catabolic process"/>
    <property type="evidence" value="ECO:0007669"/>
    <property type="project" value="UniProtKB-UniRule"/>
</dbReference>
<dbReference type="GO" id="GO:1990112">
    <property type="term" value="C:RQC complex"/>
    <property type="evidence" value="ECO:0007669"/>
    <property type="project" value="UniProtKB-UniRule"/>
</dbReference>
<dbReference type="Pfam" id="PF03398">
    <property type="entry name" value="Ist1"/>
    <property type="match status" value="1"/>
</dbReference>
<reference evidence="6 7" key="2">
    <citation type="submission" date="2015-05" db="EMBL/GenBank/DDBJ databases">
        <authorList>
            <person name="Morales-Cruz A."/>
            <person name="Amrine K.C."/>
            <person name="Cantu D."/>
        </authorList>
    </citation>
    <scope>NUCLEOTIDE SEQUENCE [LARGE SCALE GENOMIC DNA]</scope>
    <source>
        <strain evidence="6">UCRPC4</strain>
    </source>
</reference>
<dbReference type="InterPro" id="IPR042277">
    <property type="entry name" value="IST1-like"/>
</dbReference>
<dbReference type="FunFam" id="1.20.1260.60:FF:000002">
    <property type="entry name" value="Vacuolar protein sorting-associated protein IST1"/>
    <property type="match status" value="1"/>
</dbReference>
<dbReference type="OrthoDB" id="6108at2759"/>
<dbReference type="InterPro" id="IPR005061">
    <property type="entry name" value="Ist1"/>
</dbReference>
<comment type="pathway">
    <text evidence="2">Protein modification; protein ubiquitination.</text>
</comment>
<evidence type="ECO:0000256" key="1">
    <source>
        <dbReference type="ARBA" id="ARBA00005536"/>
    </source>
</evidence>
<evidence type="ECO:0000256" key="3">
    <source>
        <dbReference type="SAM" id="MobiDB-lite"/>
    </source>
</evidence>
<dbReference type="GO" id="GO:0061630">
    <property type="term" value="F:ubiquitin protein ligase activity"/>
    <property type="evidence" value="ECO:0007669"/>
    <property type="project" value="UniProtKB-UniRule"/>
</dbReference>
<dbReference type="EMBL" id="LCWF01000137">
    <property type="protein sequence ID" value="KKY17804.1"/>
    <property type="molecule type" value="Genomic_DNA"/>
</dbReference>
<keyword evidence="2" id="KW-0479">Metal-binding</keyword>
<evidence type="ECO:0000313" key="7">
    <source>
        <dbReference type="Proteomes" id="UP000053317"/>
    </source>
</evidence>
<keyword evidence="2" id="KW-0833">Ubl conjugation pathway</keyword>
<keyword evidence="2" id="KW-0808">Transferase</keyword>